<dbReference type="PANTHER" id="PTHR46825">
    <property type="entry name" value="D-ALANYL-D-ALANINE-CARBOXYPEPTIDASE/ENDOPEPTIDASE AMPH"/>
    <property type="match status" value="1"/>
</dbReference>
<dbReference type="InterPro" id="IPR012338">
    <property type="entry name" value="Beta-lactam/transpept-like"/>
</dbReference>
<feature type="domain" description="Peptidase S12 Pab87-related C-terminal" evidence="3">
    <location>
        <begin position="462"/>
        <end position="538"/>
    </location>
</feature>
<dbReference type="Pfam" id="PF11954">
    <property type="entry name" value="DUF3471"/>
    <property type="match status" value="2"/>
</dbReference>
<dbReference type="InterPro" id="IPR001466">
    <property type="entry name" value="Beta-lactam-related"/>
</dbReference>
<evidence type="ECO:0000256" key="1">
    <source>
        <dbReference type="SAM" id="SignalP"/>
    </source>
</evidence>
<feature type="signal peptide" evidence="1">
    <location>
        <begin position="1"/>
        <end position="20"/>
    </location>
</feature>
<evidence type="ECO:0000259" key="2">
    <source>
        <dbReference type="Pfam" id="PF00144"/>
    </source>
</evidence>
<feature type="domain" description="Beta-lactamase-related" evidence="2">
    <location>
        <begin position="29"/>
        <end position="340"/>
    </location>
</feature>
<dbReference type="Pfam" id="PF00144">
    <property type="entry name" value="Beta-lactamase"/>
    <property type="match status" value="1"/>
</dbReference>
<proteinExistence type="predicted"/>
<dbReference type="InterPro" id="IPR050491">
    <property type="entry name" value="AmpC-like"/>
</dbReference>
<dbReference type="Proteomes" id="UP000254258">
    <property type="component" value="Unassembled WGS sequence"/>
</dbReference>
<name>A0A370X1P5_9GAMM</name>
<dbReference type="PANTHER" id="PTHR46825:SF8">
    <property type="entry name" value="BETA-LACTAMASE-RELATED"/>
    <property type="match status" value="1"/>
</dbReference>
<protein>
    <submittedName>
        <fullName evidence="4">Serine hydrolase</fullName>
    </submittedName>
</protein>
<accession>A0A370X1P5</accession>
<comment type="caution">
    <text evidence="4">The sequence shown here is derived from an EMBL/GenBank/DDBJ whole genome shotgun (WGS) entry which is preliminary data.</text>
</comment>
<organism evidence="4 5">
    <name type="scientific">Dyella monticola</name>
    <dbReference type="NCBI Taxonomy" id="1927958"/>
    <lineage>
        <taxon>Bacteria</taxon>
        <taxon>Pseudomonadati</taxon>
        <taxon>Pseudomonadota</taxon>
        <taxon>Gammaproteobacteria</taxon>
        <taxon>Lysobacterales</taxon>
        <taxon>Rhodanobacteraceae</taxon>
        <taxon>Dyella</taxon>
    </lineage>
</organism>
<gene>
    <name evidence="4" type="ORF">DWU98_09865</name>
</gene>
<dbReference type="AlphaFoldDB" id="A0A370X1P5"/>
<feature type="chain" id="PRO_5016853600" evidence="1">
    <location>
        <begin position="21"/>
        <end position="551"/>
    </location>
</feature>
<feature type="domain" description="Peptidase S12 Pab87-related C-terminal" evidence="3">
    <location>
        <begin position="359"/>
        <end position="438"/>
    </location>
</feature>
<keyword evidence="1" id="KW-0732">Signal</keyword>
<dbReference type="Gene3D" id="3.40.710.10">
    <property type="entry name" value="DD-peptidase/beta-lactamase superfamily"/>
    <property type="match status" value="1"/>
</dbReference>
<evidence type="ECO:0000313" key="4">
    <source>
        <dbReference type="EMBL" id="RDS82318.1"/>
    </source>
</evidence>
<dbReference type="EMBL" id="QRBE01000004">
    <property type="protein sequence ID" value="RDS82318.1"/>
    <property type="molecule type" value="Genomic_DNA"/>
</dbReference>
<dbReference type="InterPro" id="IPR021860">
    <property type="entry name" value="Peptidase_S12_Pab87-rel_C"/>
</dbReference>
<dbReference type="GO" id="GO:0016787">
    <property type="term" value="F:hydrolase activity"/>
    <property type="evidence" value="ECO:0007669"/>
    <property type="project" value="UniProtKB-KW"/>
</dbReference>
<keyword evidence="5" id="KW-1185">Reference proteome</keyword>
<evidence type="ECO:0000259" key="3">
    <source>
        <dbReference type="Pfam" id="PF11954"/>
    </source>
</evidence>
<keyword evidence="4" id="KW-0378">Hydrolase</keyword>
<dbReference type="SUPFAM" id="SSF56601">
    <property type="entry name" value="beta-lactamase/transpeptidase-like"/>
    <property type="match status" value="1"/>
</dbReference>
<evidence type="ECO:0000313" key="5">
    <source>
        <dbReference type="Proteomes" id="UP000254258"/>
    </source>
</evidence>
<reference evidence="4 5" key="1">
    <citation type="submission" date="2018-07" db="EMBL/GenBank/DDBJ databases">
        <title>Dyella monticola sp. nov. and Dyella psychrodurans sp. nov. isolated from monsoon evergreen broad-leaved forest soil of Dinghu Mountain, China.</title>
        <authorList>
            <person name="Gao Z."/>
            <person name="Qiu L."/>
        </authorList>
    </citation>
    <scope>NUCLEOTIDE SEQUENCE [LARGE SCALE GENOMIC DNA]</scope>
    <source>
        <strain evidence="4 5">4G-K06</strain>
    </source>
</reference>
<sequence>MMNRKLIATVLLAAAGSAGAASPALPPRVDAAAQQRVNDGEYPALVIAVVDGDRSGIYTYGKLADGKAPTGDTVFEIGSVTKTFTATLLAEAVTKNELRLDQPVASLLPDFKLPARDGKPITLGELAMQNSGLPRMPTNFHPANMDDPYADYGLDQLKTFLATYALPRDPGAKYEYSNLGGALLGYALGRHAGTRYDTLVQEQIFTPLGMNSTAITNDAAMQSRLAQGHDAIGKPVSSWNLKLFAAAGGIRSTANDMLRYLKANMGLTPSALYPAMQLAQTARTSGPGPENKIGLIWMTQHGPDGDVIWHNGMTGGYASFIGFTADRRHGVVILTNTATVVDDLGFATLRAGWPLAAAHKNIALPTQVLDEYQGAYRLTPTMVLNVFRLNNELVLQATGQIALPFYASAKDEFFASVGDIRISFKRDAQGKVDSLMLHQHGDHLAPKLSAQEADALRGNKQVAIDPGTLGNYTGRYQLAPNALFVVTVQNGQLMVKLGEQPAFPVYASARDKFFYRVVDAKIDFERDAHGHVDALILHQNGADKRAPKVGD</sequence>